<dbReference type="Pfam" id="PF23751">
    <property type="entry name" value="Beta-prop_WDR11_1st"/>
    <property type="match status" value="1"/>
</dbReference>
<dbReference type="InterPro" id="IPR057852">
    <property type="entry name" value="Beta-prop_WDR11_1st"/>
</dbReference>
<dbReference type="PANTHER" id="PTHR14593:SF5">
    <property type="entry name" value="WD REPEAT-CONTAINING PROTEIN 11"/>
    <property type="match status" value="1"/>
</dbReference>
<feature type="domain" description="WDR11 first beta-propeller" evidence="2">
    <location>
        <begin position="2"/>
        <end position="81"/>
    </location>
</feature>
<feature type="compositionally biased region" description="Low complexity" evidence="1">
    <location>
        <begin position="205"/>
        <end position="229"/>
    </location>
</feature>
<keyword evidence="4" id="KW-1185">Reference proteome</keyword>
<dbReference type="EMBL" id="CAUYUE010000012">
    <property type="protein sequence ID" value="CAK0785536.1"/>
    <property type="molecule type" value="Genomic_DNA"/>
</dbReference>
<feature type="compositionally biased region" description="Low complexity" evidence="1">
    <location>
        <begin position="256"/>
        <end position="277"/>
    </location>
</feature>
<dbReference type="AlphaFoldDB" id="A0AAV1IDT3"/>
<sequence>MQVVVFDLEYGQPAASTTLPSSRPAFRDLLGCFGHADAGKQVLESGVDLLYTSHQDGSVSVWRRTPNQLTYSLLGLHKLVPPPSRVNNNATISLLCAAASAWVRCDLDPKHEEDDEEEAILPMLDSMPPDSVGAKARVLMAKGRKLSTIYSKVSAISGASTVNSSQAGDDPSGWAQTSARLRASLLPDQLLAEGDGEGSKAGTEQDAQQAADAQQESSAESAAGAAHKGASAKRDDERERELQEPEAVENGFLARLSGLSGQSSGHSSGSDSRSLTGQPSGHSSMHSIPEGKPESCIDHCLLYRQLKHGVCSVLTGTPGLESSWPLQNL</sequence>
<dbReference type="Proteomes" id="UP001314263">
    <property type="component" value="Unassembled WGS sequence"/>
</dbReference>
<protein>
    <recommendedName>
        <fullName evidence="2">WDR11 first beta-propeller domain-containing protein</fullName>
    </recommendedName>
</protein>
<dbReference type="PANTHER" id="PTHR14593">
    <property type="entry name" value="WD REPEAT-CONTAINING PROTEIN 11"/>
    <property type="match status" value="1"/>
</dbReference>
<accession>A0AAV1IDT3</accession>
<dbReference type="GO" id="GO:0005737">
    <property type="term" value="C:cytoplasm"/>
    <property type="evidence" value="ECO:0007669"/>
    <property type="project" value="TreeGrafter"/>
</dbReference>
<proteinExistence type="predicted"/>
<comment type="caution">
    <text evidence="3">The sequence shown here is derived from an EMBL/GenBank/DDBJ whole genome shotgun (WGS) entry which is preliminary data.</text>
</comment>
<feature type="compositionally biased region" description="Basic and acidic residues" evidence="1">
    <location>
        <begin position="232"/>
        <end position="243"/>
    </location>
</feature>
<dbReference type="InterPro" id="IPR039694">
    <property type="entry name" value="WDR11"/>
</dbReference>
<evidence type="ECO:0000313" key="4">
    <source>
        <dbReference type="Proteomes" id="UP001314263"/>
    </source>
</evidence>
<name>A0AAV1IDT3_9CHLO</name>
<evidence type="ECO:0000313" key="3">
    <source>
        <dbReference type="EMBL" id="CAK0785536.1"/>
    </source>
</evidence>
<feature type="region of interest" description="Disordered" evidence="1">
    <location>
        <begin position="192"/>
        <end position="290"/>
    </location>
</feature>
<evidence type="ECO:0000256" key="1">
    <source>
        <dbReference type="SAM" id="MobiDB-lite"/>
    </source>
</evidence>
<organism evidence="3 4">
    <name type="scientific">Coccomyxa viridis</name>
    <dbReference type="NCBI Taxonomy" id="1274662"/>
    <lineage>
        <taxon>Eukaryota</taxon>
        <taxon>Viridiplantae</taxon>
        <taxon>Chlorophyta</taxon>
        <taxon>core chlorophytes</taxon>
        <taxon>Trebouxiophyceae</taxon>
        <taxon>Trebouxiophyceae incertae sedis</taxon>
        <taxon>Coccomyxaceae</taxon>
        <taxon>Coccomyxa</taxon>
    </lineage>
</organism>
<evidence type="ECO:0000259" key="2">
    <source>
        <dbReference type="Pfam" id="PF23751"/>
    </source>
</evidence>
<reference evidence="3 4" key="1">
    <citation type="submission" date="2023-10" db="EMBL/GenBank/DDBJ databases">
        <authorList>
            <person name="Maclean D."/>
            <person name="Macfadyen A."/>
        </authorList>
    </citation>
    <scope>NUCLEOTIDE SEQUENCE [LARGE SCALE GENOMIC DNA]</scope>
</reference>
<gene>
    <name evidence="3" type="ORF">CVIRNUC_008746</name>
</gene>